<name>A0A6A5TFA3_9PLEO</name>
<proteinExistence type="predicted"/>
<dbReference type="Proteomes" id="UP000800035">
    <property type="component" value="Unassembled WGS sequence"/>
</dbReference>
<evidence type="ECO:0000256" key="1">
    <source>
        <dbReference type="SAM" id="MobiDB-lite"/>
    </source>
</evidence>
<dbReference type="OrthoDB" id="5272500at2759"/>
<evidence type="ECO:0000313" key="3">
    <source>
        <dbReference type="Proteomes" id="UP000800035"/>
    </source>
</evidence>
<reference evidence="2" key="1">
    <citation type="journal article" date="2020" name="Stud. Mycol.">
        <title>101 Dothideomycetes genomes: a test case for predicting lifestyles and emergence of pathogens.</title>
        <authorList>
            <person name="Haridas S."/>
            <person name="Albert R."/>
            <person name="Binder M."/>
            <person name="Bloem J."/>
            <person name="Labutti K."/>
            <person name="Salamov A."/>
            <person name="Andreopoulos B."/>
            <person name="Baker S."/>
            <person name="Barry K."/>
            <person name="Bills G."/>
            <person name="Bluhm B."/>
            <person name="Cannon C."/>
            <person name="Castanera R."/>
            <person name="Culley D."/>
            <person name="Daum C."/>
            <person name="Ezra D."/>
            <person name="Gonzalez J."/>
            <person name="Henrissat B."/>
            <person name="Kuo A."/>
            <person name="Liang C."/>
            <person name="Lipzen A."/>
            <person name="Lutzoni F."/>
            <person name="Magnuson J."/>
            <person name="Mondo S."/>
            <person name="Nolan M."/>
            <person name="Ohm R."/>
            <person name="Pangilinan J."/>
            <person name="Park H.-J."/>
            <person name="Ramirez L."/>
            <person name="Alfaro M."/>
            <person name="Sun H."/>
            <person name="Tritt A."/>
            <person name="Yoshinaga Y."/>
            <person name="Zwiers L.-H."/>
            <person name="Turgeon B."/>
            <person name="Goodwin S."/>
            <person name="Spatafora J."/>
            <person name="Crous P."/>
            <person name="Grigoriev I."/>
        </authorList>
    </citation>
    <scope>NUCLEOTIDE SEQUENCE</scope>
    <source>
        <strain evidence="2">CBS 675.92</strain>
    </source>
</reference>
<evidence type="ECO:0000313" key="2">
    <source>
        <dbReference type="EMBL" id="KAF1951515.1"/>
    </source>
</evidence>
<gene>
    <name evidence="2" type="ORF">CC80DRAFT_424259</name>
</gene>
<dbReference type="EMBL" id="ML977016">
    <property type="protein sequence ID" value="KAF1951515.1"/>
    <property type="molecule type" value="Genomic_DNA"/>
</dbReference>
<sequence>MDSALESPFVIPHEDVEALEGSEGFRLLRGYLRGLEGFCTSHATASSEAQSTWLFHRDILHALVMPVVELFKRASTLAEAALCTKKSEDLELAFSGEARSAFLWLQCFVSEEEDWVRTRGCPACVTIATLSTESHIRLTIAASLLSTLTITTPSSEHPPSPPTSATTTTTNPSLPALPHIIPALREALASDPFWGPDYWPYLFSRASQLSTGIQALITSLVDLESLVASPSPTTAVSGKRSPTAPVTQLHGEKGEEKGLKLRKSKLAKRQLRMKAEEVSLMRRCALQCWARAVVPREIRAEVLGLGMGREGRVRSLTCP</sequence>
<accession>A0A6A5TFA3</accession>
<feature type="region of interest" description="Disordered" evidence="1">
    <location>
        <begin position="231"/>
        <end position="257"/>
    </location>
</feature>
<protein>
    <submittedName>
        <fullName evidence="2">Uncharacterized protein</fullName>
    </submittedName>
</protein>
<dbReference type="AlphaFoldDB" id="A0A6A5TFA3"/>
<keyword evidence="3" id="KW-1185">Reference proteome</keyword>
<feature type="compositionally biased region" description="Low complexity" evidence="1">
    <location>
        <begin position="163"/>
        <end position="172"/>
    </location>
</feature>
<feature type="region of interest" description="Disordered" evidence="1">
    <location>
        <begin position="151"/>
        <end position="172"/>
    </location>
</feature>
<organism evidence="2 3">
    <name type="scientific">Byssothecium circinans</name>
    <dbReference type="NCBI Taxonomy" id="147558"/>
    <lineage>
        <taxon>Eukaryota</taxon>
        <taxon>Fungi</taxon>
        <taxon>Dikarya</taxon>
        <taxon>Ascomycota</taxon>
        <taxon>Pezizomycotina</taxon>
        <taxon>Dothideomycetes</taxon>
        <taxon>Pleosporomycetidae</taxon>
        <taxon>Pleosporales</taxon>
        <taxon>Massarineae</taxon>
        <taxon>Massarinaceae</taxon>
        <taxon>Byssothecium</taxon>
    </lineage>
</organism>